<feature type="transmembrane region" description="Helical" evidence="1">
    <location>
        <begin position="51"/>
        <end position="71"/>
    </location>
</feature>
<proteinExistence type="predicted"/>
<evidence type="ECO:0000313" key="2">
    <source>
        <dbReference type="EMBL" id="UZH56479.1"/>
    </source>
</evidence>
<feature type="transmembrane region" description="Helical" evidence="1">
    <location>
        <begin position="20"/>
        <end position="39"/>
    </location>
</feature>
<organism evidence="2 3">
    <name type="scientific">Salinimicrobium tongyeongense</name>
    <dbReference type="NCBI Taxonomy" id="2809707"/>
    <lineage>
        <taxon>Bacteria</taxon>
        <taxon>Pseudomonadati</taxon>
        <taxon>Bacteroidota</taxon>
        <taxon>Flavobacteriia</taxon>
        <taxon>Flavobacteriales</taxon>
        <taxon>Flavobacteriaceae</taxon>
        <taxon>Salinimicrobium</taxon>
    </lineage>
</organism>
<accession>A0ABY6NU88</accession>
<reference evidence="2" key="1">
    <citation type="submission" date="2021-02" db="EMBL/GenBank/DDBJ databases">
        <title>Salinimicrobium sp. nov. isolated from seawater in Tongyeong, Republic of Korea.</title>
        <authorList>
            <person name="Lee S.-J."/>
        </authorList>
    </citation>
    <scope>NUCLEOTIDE SEQUENCE</scope>
    <source>
        <strain evidence="2">HN-2-9-2</strain>
    </source>
</reference>
<gene>
    <name evidence="2" type="ORF">JRG66_06360</name>
</gene>
<sequence>MTAEEGNSKSHEPQLYSKSLILIFALLFSTIFAAVLLMSNLRTLGKKKESGWVLLFAVVYLFTTALLMQALSLSPSMTAIANVIGAAILNEFFWNKFIGRDLQYHKKSWIKPILIAVGIALLLFFFLMGSM</sequence>
<evidence type="ECO:0000256" key="1">
    <source>
        <dbReference type="SAM" id="Phobius"/>
    </source>
</evidence>
<keyword evidence="3" id="KW-1185">Reference proteome</keyword>
<keyword evidence="1" id="KW-0812">Transmembrane</keyword>
<feature type="transmembrane region" description="Helical" evidence="1">
    <location>
        <begin position="109"/>
        <end position="128"/>
    </location>
</feature>
<keyword evidence="1" id="KW-1133">Transmembrane helix</keyword>
<dbReference type="EMBL" id="CP069620">
    <property type="protein sequence ID" value="UZH56479.1"/>
    <property type="molecule type" value="Genomic_DNA"/>
</dbReference>
<dbReference type="Proteomes" id="UP001163981">
    <property type="component" value="Chromosome"/>
</dbReference>
<protein>
    <submittedName>
        <fullName evidence="2">Uncharacterized protein</fullName>
    </submittedName>
</protein>
<feature type="transmembrane region" description="Helical" evidence="1">
    <location>
        <begin position="77"/>
        <end position="97"/>
    </location>
</feature>
<keyword evidence="1" id="KW-0472">Membrane</keyword>
<evidence type="ECO:0000313" key="3">
    <source>
        <dbReference type="Proteomes" id="UP001163981"/>
    </source>
</evidence>
<name>A0ABY6NU88_9FLAO</name>
<dbReference type="RefSeq" id="WP_265165028.1">
    <property type="nucleotide sequence ID" value="NZ_CP069620.1"/>
</dbReference>